<comment type="function">
    <text evidence="12">One of the essential components for the initiation of protein synthesis. Protects formylmethionyl-tRNA from spontaneous hydrolysis and promotes its binding to the 30S ribosomal subunits. Also involved in the hydrolysis of GTP during the formation of the 70S ribosomal complex.</text>
</comment>
<dbReference type="SUPFAM" id="SSF50447">
    <property type="entry name" value="Translation proteins"/>
    <property type="match status" value="2"/>
</dbReference>
<name>A0ABR4BIW1_9LECA</name>
<dbReference type="InterPro" id="IPR027417">
    <property type="entry name" value="P-loop_NTPase"/>
</dbReference>
<evidence type="ECO:0000256" key="13">
    <source>
        <dbReference type="ARBA" id="ARBA00044200"/>
    </source>
</evidence>
<dbReference type="Proteomes" id="UP001590951">
    <property type="component" value="Unassembled WGS sequence"/>
</dbReference>
<dbReference type="InterPro" id="IPR015760">
    <property type="entry name" value="TIF_IF2"/>
</dbReference>
<evidence type="ECO:0000256" key="15">
    <source>
        <dbReference type="SAM" id="Coils"/>
    </source>
</evidence>
<organism evidence="19 20">
    <name type="scientific">Lepraria finkii</name>
    <dbReference type="NCBI Taxonomy" id="1340010"/>
    <lineage>
        <taxon>Eukaryota</taxon>
        <taxon>Fungi</taxon>
        <taxon>Dikarya</taxon>
        <taxon>Ascomycota</taxon>
        <taxon>Pezizomycotina</taxon>
        <taxon>Lecanoromycetes</taxon>
        <taxon>OSLEUM clade</taxon>
        <taxon>Lecanoromycetidae</taxon>
        <taxon>Lecanorales</taxon>
        <taxon>Lecanorineae</taxon>
        <taxon>Stereocaulaceae</taxon>
        <taxon>Lepraria</taxon>
    </lineage>
</organism>
<evidence type="ECO:0000256" key="8">
    <source>
        <dbReference type="ARBA" id="ARBA00022917"/>
    </source>
</evidence>
<feature type="region of interest" description="Disordered" evidence="16">
    <location>
        <begin position="44"/>
        <end position="154"/>
    </location>
</feature>
<feature type="compositionally biased region" description="Basic and acidic residues" evidence="16">
    <location>
        <begin position="118"/>
        <end position="131"/>
    </location>
</feature>
<evidence type="ECO:0000256" key="4">
    <source>
        <dbReference type="ARBA" id="ARBA00022723"/>
    </source>
</evidence>
<dbReference type="Gene3D" id="3.40.50.300">
    <property type="entry name" value="P-loop containing nucleotide triphosphate hydrolases"/>
    <property type="match status" value="1"/>
</dbReference>
<dbReference type="InterPro" id="IPR005225">
    <property type="entry name" value="Small_GTP-bd"/>
</dbReference>
<comment type="similarity">
    <text evidence="2">Belongs to the TRAFAC class translation factor GTPase superfamily. Classic translation factor GTPase family. IF-2 subfamily.</text>
</comment>
<keyword evidence="3" id="KW-0396">Initiation factor</keyword>
<dbReference type="CDD" id="cd03692">
    <property type="entry name" value="mtIF2_IVc"/>
    <property type="match status" value="1"/>
</dbReference>
<dbReference type="CDD" id="cd03702">
    <property type="entry name" value="IF2_mtIF2_II"/>
    <property type="match status" value="1"/>
</dbReference>
<evidence type="ECO:0000313" key="20">
    <source>
        <dbReference type="Proteomes" id="UP001590951"/>
    </source>
</evidence>
<dbReference type="InterPro" id="IPR009000">
    <property type="entry name" value="Transl_B-barrel_sf"/>
</dbReference>
<dbReference type="Gene3D" id="2.40.30.10">
    <property type="entry name" value="Translation factors"/>
    <property type="match status" value="2"/>
</dbReference>
<evidence type="ECO:0000256" key="3">
    <source>
        <dbReference type="ARBA" id="ARBA00022540"/>
    </source>
</evidence>
<feature type="region of interest" description="Disordered" evidence="16">
    <location>
        <begin position="293"/>
        <end position="331"/>
    </location>
</feature>
<feature type="domain" description="Tr-type G" evidence="18">
    <location>
        <begin position="581"/>
        <end position="749"/>
    </location>
</feature>
<dbReference type="InterPro" id="IPR006847">
    <property type="entry name" value="IF2_N"/>
</dbReference>
<dbReference type="PROSITE" id="PS01176">
    <property type="entry name" value="IF2"/>
    <property type="match status" value="1"/>
</dbReference>
<keyword evidence="8" id="KW-0648">Protein biosynthesis</keyword>
<evidence type="ECO:0000256" key="10">
    <source>
        <dbReference type="ARBA" id="ARBA00023128"/>
    </source>
</evidence>
<comment type="caution">
    <text evidence="19">The sequence shown here is derived from an EMBL/GenBank/DDBJ whole genome shotgun (WGS) entry which is preliminary data.</text>
</comment>
<dbReference type="SUPFAM" id="SSF52540">
    <property type="entry name" value="P-loop containing nucleoside triphosphate hydrolases"/>
    <property type="match status" value="1"/>
</dbReference>
<feature type="domain" description="RanBP2-type" evidence="17">
    <location>
        <begin position="261"/>
        <end position="290"/>
    </location>
</feature>
<dbReference type="PANTHER" id="PTHR43381:SF20">
    <property type="entry name" value="TRANSLATION INITIATION FACTOR IF-2, MITOCHONDRIAL"/>
    <property type="match status" value="1"/>
</dbReference>
<keyword evidence="15" id="KW-0175">Coiled coil</keyword>
<evidence type="ECO:0000313" key="19">
    <source>
        <dbReference type="EMBL" id="KAL2057763.1"/>
    </source>
</evidence>
<dbReference type="NCBIfam" id="TIGR00231">
    <property type="entry name" value="small_GTP"/>
    <property type="match status" value="1"/>
</dbReference>
<evidence type="ECO:0000256" key="11">
    <source>
        <dbReference type="ARBA" id="ARBA00023134"/>
    </source>
</evidence>
<dbReference type="InterPro" id="IPR001876">
    <property type="entry name" value="Znf_RanBP2"/>
</dbReference>
<keyword evidence="5" id="KW-0547">Nucleotide-binding</keyword>
<dbReference type="SUPFAM" id="SSF52156">
    <property type="entry name" value="Initiation factor IF2/eIF5b, domain 3"/>
    <property type="match status" value="1"/>
</dbReference>
<dbReference type="Pfam" id="PF11987">
    <property type="entry name" value="IF-2"/>
    <property type="match status" value="1"/>
</dbReference>
<evidence type="ECO:0000256" key="6">
    <source>
        <dbReference type="ARBA" id="ARBA00022771"/>
    </source>
</evidence>
<dbReference type="InterPro" id="IPR000795">
    <property type="entry name" value="T_Tr_GTP-bd_dom"/>
</dbReference>
<evidence type="ECO:0000259" key="18">
    <source>
        <dbReference type="PROSITE" id="PS51722"/>
    </source>
</evidence>
<dbReference type="PROSITE" id="PS51722">
    <property type="entry name" value="G_TR_2"/>
    <property type="match status" value="1"/>
</dbReference>
<dbReference type="InterPro" id="IPR044145">
    <property type="entry name" value="IF2_II"/>
</dbReference>
<feature type="region of interest" description="Disordered" evidence="16">
    <location>
        <begin position="394"/>
        <end position="427"/>
    </location>
</feature>
<dbReference type="EMBL" id="JBHFEH010000004">
    <property type="protein sequence ID" value="KAL2057763.1"/>
    <property type="molecule type" value="Genomic_DNA"/>
</dbReference>
<evidence type="ECO:0000256" key="1">
    <source>
        <dbReference type="ARBA" id="ARBA00004173"/>
    </source>
</evidence>
<dbReference type="InterPro" id="IPR023115">
    <property type="entry name" value="TIF_IF2_dom3"/>
</dbReference>
<keyword evidence="11" id="KW-0342">GTP-binding</keyword>
<keyword evidence="4" id="KW-0479">Metal-binding</keyword>
<dbReference type="PROSITE" id="PS01358">
    <property type="entry name" value="ZF_RANBP2_1"/>
    <property type="match status" value="2"/>
</dbReference>
<proteinExistence type="inferred from homology"/>
<evidence type="ECO:0000256" key="9">
    <source>
        <dbReference type="ARBA" id="ARBA00022946"/>
    </source>
</evidence>
<evidence type="ECO:0000259" key="17">
    <source>
        <dbReference type="PROSITE" id="PS50199"/>
    </source>
</evidence>
<dbReference type="PROSITE" id="PS50199">
    <property type="entry name" value="ZF_RANBP2_2"/>
    <property type="match status" value="2"/>
</dbReference>
<evidence type="ECO:0000256" key="12">
    <source>
        <dbReference type="ARBA" id="ARBA00025162"/>
    </source>
</evidence>
<dbReference type="Pfam" id="PF22042">
    <property type="entry name" value="EF-G_D2"/>
    <property type="match status" value="1"/>
</dbReference>
<keyword evidence="7" id="KW-0862">Zinc</keyword>
<feature type="compositionally biased region" description="Basic and acidic residues" evidence="16">
    <location>
        <begin position="88"/>
        <end position="103"/>
    </location>
</feature>
<comment type="subcellular location">
    <subcellularLocation>
        <location evidence="1">Mitochondrion</location>
    </subcellularLocation>
</comment>
<dbReference type="Pfam" id="PF04760">
    <property type="entry name" value="IF2_N"/>
    <property type="match status" value="1"/>
</dbReference>
<keyword evidence="6 14" id="KW-0863">Zinc-finger</keyword>
<dbReference type="InterPro" id="IPR000178">
    <property type="entry name" value="TF_IF2_bacterial-like"/>
</dbReference>
<dbReference type="Pfam" id="PF00009">
    <property type="entry name" value="GTP_EFTU"/>
    <property type="match status" value="1"/>
</dbReference>
<evidence type="ECO:0000256" key="2">
    <source>
        <dbReference type="ARBA" id="ARBA00007733"/>
    </source>
</evidence>
<dbReference type="CDD" id="cd01887">
    <property type="entry name" value="IF2_eIF5B"/>
    <property type="match status" value="1"/>
</dbReference>
<feature type="region of interest" description="Disordered" evidence="16">
    <location>
        <begin position="464"/>
        <end position="496"/>
    </location>
</feature>
<feature type="compositionally biased region" description="Polar residues" evidence="16">
    <location>
        <begin position="62"/>
        <end position="86"/>
    </location>
</feature>
<keyword evidence="9" id="KW-0809">Transit peptide</keyword>
<feature type="coiled-coil region" evidence="15">
    <location>
        <begin position="862"/>
        <end position="891"/>
    </location>
</feature>
<feature type="compositionally biased region" description="Basic and acidic residues" evidence="16">
    <location>
        <begin position="474"/>
        <end position="483"/>
    </location>
</feature>
<sequence>MRRQALKTPVSQNVCIFCSTRMQVASARASLRTERRFFRSTLAVQRPPSEALAQRVDEDDQGSSQRWRSDASTRQSGGGSSNSTLARAQDKTRFGNTHTKETPQRPLFRRHVLFPDRNLVHDPATRQDRKPPQSLPPRQQPRGGGWARTSVTSDLTREEQALRDILRKEAAPSPVSIRRQLVHFDQRKQVHIKRYHVRPSEPLETDSLIRRHFVGKPNDDPAPTRIEQAEWDCPECGIFNYGINAACRKCRTSRSVPEEKRRVSWMCTSCEQMNAERDEQCWNCRSERVTRDQQDEASLARGWEHVRRPGSAPIELSAPPDPPAQAEHPRDLQSLARARQIEREKLMRLEETKDGRFVGLGAQQQPRVDDYPESTPAEPFSMPTVGENPEFANFADGTRSHHVSGREQQQSQYEAQPETDWRSTSQRESRYDFTRVARGFESTSIPSARGRHYARRNKKVYTGYDEAEEDEEERAVRRMERKEQRKKSKAAHKAAAPPTPIYLPEFISVSNLAGVLRVRVEDFISKMQELGFEETKNDQVLDAETAGLVAAEFNFEPIVERTENRDLHPLPPAEDKSQLPARPPVVTIMGHVDHGKTTLLDYLRKSSVAASEHGGITQHIGAFSVPMPGGRLVTFLDTPGHEAFLSMRQRGANVTDIVILVVAADDSVKPQTVEAIKHAQAAMVPMIVAVNKIDKEDSNIERVKQDLSRYSVEIEDYGGDTQVVCVSGKTGQGMEELENAAVALADILDVRAEVDGQAEGWVLEATTKKAGRVATVLVRRGTIRPGDVIVAGTSWARVRSLRNEAGATVDFAGPGTPVEIDGWREQPVAGDEVIQAPDEQKAKDVVEYRLEASKRTKMAADMEAVNEARRLEQEKREQLETAAELAELAATDPDAAVAPRPSHTSTTPTFQEVFFVLKGDVSGSVEAVTNSVSSLGNSEVRPHILRSGVGPVTEFDVEHAAVAKGNIINFNTAIDGHIRQLAEEKNVGIIDQSIIYRLVDDVKAKLSEKLPPTVTQKVLGEAEIGQVFEINIKGRVTLPVAGCRVRNGVISRTAKVRVLRDVLRDKPRIIYDGTLFSLKNVKKDVAEMRKGTECGMGFENWTDFRVGDQVQAYEEIIEKRTL</sequence>
<evidence type="ECO:0000256" key="5">
    <source>
        <dbReference type="ARBA" id="ARBA00022741"/>
    </source>
</evidence>
<reference evidence="19 20" key="1">
    <citation type="submission" date="2024-09" db="EMBL/GenBank/DDBJ databases">
        <title>Rethinking Asexuality: The Enigmatic Case of Functional Sexual Genes in Lepraria (Stereocaulaceae).</title>
        <authorList>
            <person name="Doellman M."/>
            <person name="Sun Y."/>
            <person name="Barcenas-Pena A."/>
            <person name="Lumbsch H.T."/>
            <person name="Grewe F."/>
        </authorList>
    </citation>
    <scope>NUCLEOTIDE SEQUENCE [LARGE SCALE GENOMIC DNA]</scope>
    <source>
        <strain evidence="19 20">Grewe 0041</strain>
    </source>
</reference>
<feature type="domain" description="RanBP2-type" evidence="17">
    <location>
        <begin position="227"/>
        <end position="256"/>
    </location>
</feature>
<dbReference type="HAMAP" id="MF_00100_B">
    <property type="entry name" value="IF_2_B"/>
    <property type="match status" value="1"/>
</dbReference>
<evidence type="ECO:0000256" key="7">
    <source>
        <dbReference type="ARBA" id="ARBA00022833"/>
    </source>
</evidence>
<protein>
    <recommendedName>
        <fullName evidence="13">Translation initiation factor IF-2, mitochondrial</fullName>
    </recommendedName>
</protein>
<dbReference type="PANTHER" id="PTHR43381">
    <property type="entry name" value="TRANSLATION INITIATION FACTOR IF-2-RELATED"/>
    <property type="match status" value="1"/>
</dbReference>
<gene>
    <name evidence="19" type="ORF">ABVK25_002147</name>
</gene>
<dbReference type="Gene3D" id="3.40.50.10050">
    <property type="entry name" value="Translation initiation factor IF- 2, domain 3"/>
    <property type="match status" value="1"/>
</dbReference>
<evidence type="ECO:0000256" key="14">
    <source>
        <dbReference type="PROSITE-ProRule" id="PRU00322"/>
    </source>
</evidence>
<dbReference type="InterPro" id="IPR036925">
    <property type="entry name" value="TIF_IF2_dom3_sf"/>
</dbReference>
<evidence type="ECO:0000256" key="16">
    <source>
        <dbReference type="SAM" id="MobiDB-lite"/>
    </source>
</evidence>
<dbReference type="InterPro" id="IPR053905">
    <property type="entry name" value="EF-G-like_DII"/>
</dbReference>
<accession>A0ABR4BIW1</accession>
<keyword evidence="10" id="KW-0496">Mitochondrion</keyword>
<keyword evidence="20" id="KW-1185">Reference proteome</keyword>